<protein>
    <submittedName>
        <fullName evidence="1">Myosin tail region-interacting protein MTI1</fullName>
    </submittedName>
</protein>
<comment type="caution">
    <text evidence="1">The sequence shown here is derived from an EMBL/GenBank/DDBJ whole genome shotgun (WGS) entry which is preliminary data.</text>
</comment>
<keyword evidence="2" id="KW-1185">Reference proteome</keyword>
<gene>
    <name evidence="1" type="ORF">CLIB1444_05S04324</name>
</gene>
<evidence type="ECO:0000313" key="2">
    <source>
        <dbReference type="Proteomes" id="UP001152531"/>
    </source>
</evidence>
<accession>A0ACA9Y8D4</accession>
<sequence>MEPKPPFKVKAIYDYKSDHDEDLSFTIGQIITVSEIEDDDWFTGSYDGLSGMFPKNFVQIVPKREVPQPPVAPIPVDAESEGEEESDEQPIEQSINKAEATPVQPIDSEEPAVEEGKDSTETAKDVPEPTQEPIEPKIEPKIKPMGVFPNQKREDPYAIKKQFIASAKSSYVPQYKPRDDSFLIGGHHDNKPPPADIVKSTQVEDVNEEPEEKMSLQERIKLLQQRQKEEAERESAAIKRQELRKQKAAEERERLKKEREEAAAAAPEEHPGLDEDTPIEQEVEVERRKSLSRTNTGRSLESSHTGTSRKSIDHGEIEDPLGETKEEEEEEVDEGEDDEDLKRQKLVERMAKISGGRNMFGMMGMSPFGAPKPKAKEPEPEPEVEEEEKEEERAAPIPIMPFADPAALEKLKKKAEPEPEPESESESEAEEEKVGNKTIDPIEPPVFEEEKDDEPSLGEDDQPEPKEIKPLGLSSKEPDIQTDSGFESEHEKLPIKTVKLENEPTGYEADEDVSDKKSSPEPMIATSTKNDDIPDITPPLGCQMPRNPQVPQVPPVPSAPIPPVADRAPPVPPVSKSELPPIPPVAQAPPVPPVPTAPITSAPLEEDTEVSEPEVINESDLEDEFEFGAPQRSKTLPPNMPPPIPSTSTSQPPNVPAPNSAPPVPPTPSVPVPGIQRASTDASRLTHTNTGSSMGSFKRTSTDLSRGTQAEICFDNLQNELLNLENSNWWLKDLLPEFLTIKIGSELIFEVDSNQITKRGNRTKVYKDYYILFYDLSQIVFELEYELQDPRTTVKFTNLDQKPIPLVRKDLLDKYYHTYSNEILKIVGGLGNINNNSLVSVVTSKLGGSLPPIGSKSFGVPIYKNVNNHNVSKTDDIRPGDILCIKNGKFQIHKGLGSKTLIVGDEEIYSSIIGEFDPKKEKFKVFESVNGNIKQTSYKTSEMKSGQIRVFRIVGRDYVDW</sequence>
<proteinExistence type="predicted"/>
<evidence type="ECO:0000313" key="1">
    <source>
        <dbReference type="EMBL" id="CAH6721134.1"/>
    </source>
</evidence>
<organism evidence="1 2">
    <name type="scientific">[Candida] jaroonii</name>
    <dbReference type="NCBI Taxonomy" id="467808"/>
    <lineage>
        <taxon>Eukaryota</taxon>
        <taxon>Fungi</taxon>
        <taxon>Dikarya</taxon>
        <taxon>Ascomycota</taxon>
        <taxon>Saccharomycotina</taxon>
        <taxon>Pichiomycetes</taxon>
        <taxon>Debaryomycetaceae</taxon>
        <taxon>Yamadazyma</taxon>
    </lineage>
</organism>
<dbReference type="Proteomes" id="UP001152531">
    <property type="component" value="Unassembled WGS sequence"/>
</dbReference>
<reference evidence="1" key="1">
    <citation type="submission" date="2022-06" db="EMBL/GenBank/DDBJ databases">
        <authorList>
            <person name="Legras J.-L."/>
            <person name="Devillers H."/>
            <person name="Grondin C."/>
        </authorList>
    </citation>
    <scope>NUCLEOTIDE SEQUENCE</scope>
    <source>
        <strain evidence="1">CLIB 1444</strain>
    </source>
</reference>
<name>A0ACA9Y8D4_9ASCO</name>
<dbReference type="EMBL" id="CALSDN010000005">
    <property type="protein sequence ID" value="CAH6721134.1"/>
    <property type="molecule type" value="Genomic_DNA"/>
</dbReference>